<evidence type="ECO:0000313" key="8">
    <source>
        <dbReference type="Proteomes" id="UP000277007"/>
    </source>
</evidence>
<dbReference type="GO" id="GO:0015920">
    <property type="term" value="P:lipopolysaccharide transport"/>
    <property type="evidence" value="ECO:0007669"/>
    <property type="project" value="TreeGrafter"/>
</dbReference>
<feature type="transmembrane region" description="Helical" evidence="6">
    <location>
        <begin position="68"/>
        <end position="84"/>
    </location>
</feature>
<dbReference type="OrthoDB" id="9798468at2"/>
<dbReference type="InterPro" id="IPR030923">
    <property type="entry name" value="LptG"/>
</dbReference>
<organism evidence="7 8">
    <name type="scientific">Azospirillum griseum</name>
    <dbReference type="NCBI Taxonomy" id="2496639"/>
    <lineage>
        <taxon>Bacteria</taxon>
        <taxon>Pseudomonadati</taxon>
        <taxon>Pseudomonadota</taxon>
        <taxon>Alphaproteobacteria</taxon>
        <taxon>Rhodospirillales</taxon>
        <taxon>Azospirillaceae</taxon>
        <taxon>Azospirillum</taxon>
    </lineage>
</organism>
<keyword evidence="4 6" id="KW-1133">Transmembrane helix</keyword>
<feature type="transmembrane region" description="Helical" evidence="6">
    <location>
        <begin position="104"/>
        <end position="131"/>
    </location>
</feature>
<keyword evidence="3 6" id="KW-0812">Transmembrane</keyword>
<dbReference type="RefSeq" id="WP_126618888.1">
    <property type="nucleotide sequence ID" value="NZ_JBHUCY010000016.1"/>
</dbReference>
<name>A0A431VCU1_9PROT</name>
<sequence length="364" mass="40699">MHSSPTLSRYIGRQFVLWFCLLMAILLSIVLLLDIIELLRRAGTKPHVTFGLVVEMAFLKLPGIGQQIFPFVILFAGMFTFWRLTRSAELVVARAVGVSAWQFLMPVLFAAAIIGVVKVTLINPIGAVFIAKYEQLQDRYLKMKSSSMNVSRGGLWLRQNSDGEQLFIHADFVNPTNFDLSNVIVFMFDEEQNYKGRLDAAGASLRDRKWNLQEVVLSRPKKDPEKLPSYTIATELDPATIEESFAAPETIAFWDLPRFIHTLESTGFPAVRHRLHYQSLLSQPFLYLAMVLFAAAFSLRMPRKGGTMTMVTGGVLTGFVLFVMTDIVRTFGMSETIPIFAAAWSPAGVSLLLGTAILLHLEDG</sequence>
<feature type="transmembrane region" description="Helical" evidence="6">
    <location>
        <begin position="15"/>
        <end position="36"/>
    </location>
</feature>
<dbReference type="Proteomes" id="UP000277007">
    <property type="component" value="Unassembled WGS sequence"/>
</dbReference>
<keyword evidence="2" id="KW-1003">Cell membrane</keyword>
<dbReference type="PANTHER" id="PTHR33529">
    <property type="entry name" value="SLR0882 PROTEIN-RELATED"/>
    <property type="match status" value="1"/>
</dbReference>
<feature type="transmembrane region" description="Helical" evidence="6">
    <location>
        <begin position="305"/>
        <end position="325"/>
    </location>
</feature>
<dbReference type="PANTHER" id="PTHR33529:SF2">
    <property type="entry name" value="LIPOPOLYSACCHARIDE EXPORT SYSTEM PERMEASE PROTEIN LPTG"/>
    <property type="match status" value="1"/>
</dbReference>
<keyword evidence="5 6" id="KW-0472">Membrane</keyword>
<keyword evidence="8" id="KW-1185">Reference proteome</keyword>
<feature type="transmembrane region" description="Helical" evidence="6">
    <location>
        <begin position="337"/>
        <end position="361"/>
    </location>
</feature>
<dbReference type="NCBIfam" id="TIGR04408">
    <property type="entry name" value="LptG_lptG"/>
    <property type="match status" value="1"/>
</dbReference>
<dbReference type="GO" id="GO:0055085">
    <property type="term" value="P:transmembrane transport"/>
    <property type="evidence" value="ECO:0007669"/>
    <property type="project" value="InterPro"/>
</dbReference>
<evidence type="ECO:0000256" key="6">
    <source>
        <dbReference type="SAM" id="Phobius"/>
    </source>
</evidence>
<evidence type="ECO:0000256" key="3">
    <source>
        <dbReference type="ARBA" id="ARBA00022692"/>
    </source>
</evidence>
<gene>
    <name evidence="7" type="primary">lptG</name>
    <name evidence="7" type="ORF">EJ903_20420</name>
</gene>
<evidence type="ECO:0000256" key="1">
    <source>
        <dbReference type="ARBA" id="ARBA00004651"/>
    </source>
</evidence>
<evidence type="ECO:0000256" key="5">
    <source>
        <dbReference type="ARBA" id="ARBA00023136"/>
    </source>
</evidence>
<dbReference type="InterPro" id="IPR005495">
    <property type="entry name" value="LptG/LptF_permease"/>
</dbReference>
<proteinExistence type="predicted"/>
<accession>A0A431VCU1</accession>
<comment type="caution">
    <text evidence="7">The sequence shown here is derived from an EMBL/GenBank/DDBJ whole genome shotgun (WGS) entry which is preliminary data.</text>
</comment>
<evidence type="ECO:0000313" key="7">
    <source>
        <dbReference type="EMBL" id="RTR16595.1"/>
    </source>
</evidence>
<comment type="subcellular location">
    <subcellularLocation>
        <location evidence="1">Cell membrane</location>
        <topology evidence="1">Multi-pass membrane protein</topology>
    </subcellularLocation>
</comment>
<reference evidence="7 8" key="1">
    <citation type="submission" date="2018-12" db="EMBL/GenBank/DDBJ databases">
        <authorList>
            <person name="Yang Y."/>
        </authorList>
    </citation>
    <scope>NUCLEOTIDE SEQUENCE [LARGE SCALE GENOMIC DNA]</scope>
    <source>
        <strain evidence="7 8">L-25-5w-1</strain>
    </source>
</reference>
<evidence type="ECO:0000256" key="4">
    <source>
        <dbReference type="ARBA" id="ARBA00022989"/>
    </source>
</evidence>
<dbReference type="AlphaFoldDB" id="A0A431VCU1"/>
<dbReference type="Pfam" id="PF03739">
    <property type="entry name" value="LptF_LptG"/>
    <property type="match status" value="1"/>
</dbReference>
<dbReference type="EMBL" id="RXMA01000024">
    <property type="protein sequence ID" value="RTR16595.1"/>
    <property type="molecule type" value="Genomic_DNA"/>
</dbReference>
<dbReference type="GO" id="GO:0043190">
    <property type="term" value="C:ATP-binding cassette (ABC) transporter complex"/>
    <property type="evidence" value="ECO:0007669"/>
    <property type="project" value="InterPro"/>
</dbReference>
<feature type="transmembrane region" description="Helical" evidence="6">
    <location>
        <begin position="280"/>
        <end position="299"/>
    </location>
</feature>
<protein>
    <submittedName>
        <fullName evidence="7">LPS export ABC transporter permease LptG</fullName>
    </submittedName>
</protein>
<evidence type="ECO:0000256" key="2">
    <source>
        <dbReference type="ARBA" id="ARBA00022475"/>
    </source>
</evidence>